<dbReference type="Pfam" id="PF16657">
    <property type="entry name" value="Malt_amylase_C"/>
    <property type="match status" value="1"/>
</dbReference>
<evidence type="ECO:0000313" key="3">
    <source>
        <dbReference type="Proteomes" id="UP000248897"/>
    </source>
</evidence>
<evidence type="ECO:0000313" key="2">
    <source>
        <dbReference type="EMBL" id="SQI33774.1"/>
    </source>
</evidence>
<dbReference type="EMBL" id="LS483469">
    <property type="protein sequence ID" value="SQI33774.1"/>
    <property type="molecule type" value="Genomic_DNA"/>
</dbReference>
<feature type="domain" description="Maltogenic amylase-like C-terminal" evidence="1">
    <location>
        <begin position="66"/>
        <end position="105"/>
    </location>
</feature>
<reference evidence="2 3" key="1">
    <citation type="submission" date="2018-06" db="EMBL/GenBank/DDBJ databases">
        <authorList>
            <consortium name="Pathogen Informatics"/>
            <person name="Doyle S."/>
        </authorList>
    </citation>
    <scope>NUCLEOTIDE SEQUENCE [LARGE SCALE GENOMIC DNA]</scope>
    <source>
        <strain evidence="2 3">NCTC12961</strain>
    </source>
</reference>
<dbReference type="InterPro" id="IPR032091">
    <property type="entry name" value="Malt_amylase-like_C"/>
</dbReference>
<gene>
    <name evidence="2" type="ORF">NCTC12961_01519</name>
</gene>
<accession>A0A2X4XB39</accession>
<proteinExistence type="predicted"/>
<dbReference type="Proteomes" id="UP000248897">
    <property type="component" value="Chromosome 1"/>
</dbReference>
<protein>
    <recommendedName>
        <fullName evidence="1">Maltogenic amylase-like C-terminal domain-containing protein</fullName>
    </recommendedName>
</protein>
<dbReference type="SUPFAM" id="SSF51011">
    <property type="entry name" value="Glycosyl hydrolase domain"/>
    <property type="match status" value="1"/>
</dbReference>
<dbReference type="AlphaFoldDB" id="A0A2X4XB39"/>
<sequence length="132" mass="15125">MFYLNTLLDAPYLVRTAEDSLRTTNRYVFEDVNGISAEDRCLLETCLDLIAFRKTEFSFQADATVEVIYESENVLCYARKKENRTVYTVINLSSQKSADLDMPEPVEDLMIPAGVTNRVTVKPLSFLWLLAR</sequence>
<evidence type="ECO:0000259" key="1">
    <source>
        <dbReference type="Pfam" id="PF16657"/>
    </source>
</evidence>
<organism evidence="2 3">
    <name type="scientific">Serratia plymuthica</name>
    <dbReference type="NCBI Taxonomy" id="82996"/>
    <lineage>
        <taxon>Bacteria</taxon>
        <taxon>Pseudomonadati</taxon>
        <taxon>Pseudomonadota</taxon>
        <taxon>Gammaproteobacteria</taxon>
        <taxon>Enterobacterales</taxon>
        <taxon>Yersiniaceae</taxon>
        <taxon>Serratia</taxon>
    </lineage>
</organism>
<name>A0A2X4XB39_SERPL</name>